<keyword evidence="7" id="KW-1185">Reference proteome</keyword>
<gene>
    <name evidence="6" type="ORF">SAMN05443428_10292</name>
</gene>
<keyword evidence="3 5" id="KW-1133">Transmembrane helix</keyword>
<evidence type="ECO:0000256" key="1">
    <source>
        <dbReference type="ARBA" id="ARBA00004141"/>
    </source>
</evidence>
<comment type="subcellular location">
    <subcellularLocation>
        <location evidence="1">Membrane</location>
        <topology evidence="1">Multi-pass membrane protein</topology>
    </subcellularLocation>
</comment>
<evidence type="ECO:0000256" key="2">
    <source>
        <dbReference type="ARBA" id="ARBA00022692"/>
    </source>
</evidence>
<feature type="transmembrane region" description="Helical" evidence="5">
    <location>
        <begin position="244"/>
        <end position="264"/>
    </location>
</feature>
<dbReference type="GO" id="GO:0005886">
    <property type="term" value="C:plasma membrane"/>
    <property type="evidence" value="ECO:0007669"/>
    <property type="project" value="TreeGrafter"/>
</dbReference>
<dbReference type="InterPro" id="IPR038665">
    <property type="entry name" value="Voltage-dep_anion_channel_sf"/>
</dbReference>
<dbReference type="OrthoDB" id="309023at2"/>
<dbReference type="PANTHER" id="PTHR37955">
    <property type="entry name" value="TELLURITE RESISTANCE PROTEIN TEHA"/>
    <property type="match status" value="1"/>
</dbReference>
<organism evidence="6 7">
    <name type="scientific">Caloramator quimbayensis</name>
    <dbReference type="NCBI Taxonomy" id="1147123"/>
    <lineage>
        <taxon>Bacteria</taxon>
        <taxon>Bacillati</taxon>
        <taxon>Bacillota</taxon>
        <taxon>Clostridia</taxon>
        <taxon>Eubacteriales</taxon>
        <taxon>Clostridiaceae</taxon>
        <taxon>Caloramator</taxon>
    </lineage>
</organism>
<keyword evidence="4 5" id="KW-0472">Membrane</keyword>
<feature type="transmembrane region" description="Helical" evidence="5">
    <location>
        <begin position="184"/>
        <end position="204"/>
    </location>
</feature>
<proteinExistence type="predicted"/>
<dbReference type="InterPro" id="IPR004695">
    <property type="entry name" value="SLAC1/Mae1/Ssu1/TehA"/>
</dbReference>
<evidence type="ECO:0000256" key="5">
    <source>
        <dbReference type="SAM" id="Phobius"/>
    </source>
</evidence>
<evidence type="ECO:0000256" key="4">
    <source>
        <dbReference type="ARBA" id="ARBA00023136"/>
    </source>
</evidence>
<feature type="transmembrane region" description="Helical" evidence="5">
    <location>
        <begin position="66"/>
        <end position="86"/>
    </location>
</feature>
<feature type="transmembrane region" description="Helical" evidence="5">
    <location>
        <begin position="152"/>
        <end position="172"/>
    </location>
</feature>
<dbReference type="RefSeq" id="WP_078695395.1">
    <property type="nucleotide sequence ID" value="NZ_FUYH01000002.1"/>
</dbReference>
<evidence type="ECO:0000313" key="7">
    <source>
        <dbReference type="Proteomes" id="UP000190105"/>
    </source>
</evidence>
<feature type="transmembrane region" description="Helical" evidence="5">
    <location>
        <begin position="284"/>
        <end position="302"/>
    </location>
</feature>
<keyword evidence="2 5" id="KW-0812">Transmembrane</keyword>
<dbReference type="STRING" id="1147123.SAMN05443428_10292"/>
<dbReference type="Pfam" id="PF03595">
    <property type="entry name" value="SLAC1"/>
    <property type="match status" value="1"/>
</dbReference>
<dbReference type="Proteomes" id="UP000190105">
    <property type="component" value="Unassembled WGS sequence"/>
</dbReference>
<evidence type="ECO:0000256" key="3">
    <source>
        <dbReference type="ARBA" id="ARBA00022989"/>
    </source>
</evidence>
<reference evidence="7" key="1">
    <citation type="submission" date="2017-02" db="EMBL/GenBank/DDBJ databases">
        <authorList>
            <person name="Varghese N."/>
            <person name="Submissions S."/>
        </authorList>
    </citation>
    <scope>NUCLEOTIDE SEQUENCE [LARGE SCALE GENOMIC DNA]</scope>
    <source>
        <strain evidence="7">USBA 833</strain>
    </source>
</reference>
<feature type="transmembrane region" description="Helical" evidence="5">
    <location>
        <begin position="92"/>
        <end position="113"/>
    </location>
</feature>
<dbReference type="AlphaFoldDB" id="A0A1T4WL35"/>
<feature type="transmembrane region" description="Helical" evidence="5">
    <location>
        <begin position="125"/>
        <end position="146"/>
    </location>
</feature>
<dbReference type="Gene3D" id="1.50.10.150">
    <property type="entry name" value="Voltage-dependent anion channel"/>
    <property type="match status" value="1"/>
</dbReference>
<name>A0A1T4WL35_9CLOT</name>
<dbReference type="PANTHER" id="PTHR37955:SF1">
    <property type="entry name" value="DEP DOMAIN-CONTAINING PROTEIN"/>
    <property type="match status" value="1"/>
</dbReference>
<feature type="transmembrane region" description="Helical" evidence="5">
    <location>
        <begin position="210"/>
        <end position="232"/>
    </location>
</feature>
<feature type="transmembrane region" description="Helical" evidence="5">
    <location>
        <begin position="33"/>
        <end position="54"/>
    </location>
</feature>
<dbReference type="EMBL" id="FUYH01000002">
    <property type="protein sequence ID" value="SKA78042.1"/>
    <property type="molecule type" value="Genomic_DNA"/>
</dbReference>
<sequence>MANIIKKLPIPIAGLMLSLASLGNLLSSYNIMFKNICGTIAGIILILMIIKLATNLKVWQKDLENPLIASVTPTFFMALMVLSGYIKPFSPKFAFLIWAVSIIAHIIYILFFTNKFILNFDIKKILPSYFIVYVGLAAACLSAPAFKMQTVGQIIFWFAFISYLILLPVTLYRTFKYKEFAEPALPSIAIFTAPANLCLAGYLSSFTNKSIFIVSFLGILSFIMFILVILYLPKMLKIKFYPSYSCFTFPFVITAIAMKSTNLFLKKSGKAISILPQYTKFLEILSIVIVLYVLVRYLMFLTSKDNTIKVQKTA</sequence>
<dbReference type="InterPro" id="IPR052951">
    <property type="entry name" value="Tellurite_res_ion_channel"/>
</dbReference>
<dbReference type="CDD" id="cd09325">
    <property type="entry name" value="TDT_C4-dicarb_trans"/>
    <property type="match status" value="1"/>
</dbReference>
<dbReference type="GO" id="GO:0046583">
    <property type="term" value="F:monoatomic cation efflux transmembrane transporter activity"/>
    <property type="evidence" value="ECO:0007669"/>
    <property type="project" value="TreeGrafter"/>
</dbReference>
<accession>A0A1T4WL35</accession>
<evidence type="ECO:0000313" key="6">
    <source>
        <dbReference type="EMBL" id="SKA78042.1"/>
    </source>
</evidence>
<protein>
    <submittedName>
        <fullName evidence="6">Exfoliative toxin A/B</fullName>
    </submittedName>
</protein>